<organism evidence="3 4">
    <name type="scientific">Allostreptomyces psammosilenae</name>
    <dbReference type="NCBI Taxonomy" id="1892865"/>
    <lineage>
        <taxon>Bacteria</taxon>
        <taxon>Bacillati</taxon>
        <taxon>Actinomycetota</taxon>
        <taxon>Actinomycetes</taxon>
        <taxon>Kitasatosporales</taxon>
        <taxon>Streptomycetaceae</taxon>
        <taxon>Allostreptomyces</taxon>
    </lineage>
</organism>
<evidence type="ECO:0000313" key="4">
    <source>
        <dbReference type="Proteomes" id="UP000567795"/>
    </source>
</evidence>
<evidence type="ECO:0000256" key="2">
    <source>
        <dbReference type="SAM" id="SignalP"/>
    </source>
</evidence>
<dbReference type="Gene3D" id="2.20.25.650">
    <property type="entry name" value="Tachylectin-2-like"/>
    <property type="match status" value="1"/>
</dbReference>
<comment type="caution">
    <text evidence="3">The sequence shown here is derived from an EMBL/GenBank/DDBJ whole genome shotgun (WGS) entry which is preliminary data.</text>
</comment>
<proteinExistence type="predicted"/>
<gene>
    <name evidence="3" type="ORF">FHU37_004977</name>
</gene>
<dbReference type="Gene3D" id="2.130.10.130">
    <property type="entry name" value="Integrin alpha, N-terminal"/>
    <property type="match status" value="2"/>
</dbReference>
<keyword evidence="1 2" id="KW-0732">Signal</keyword>
<reference evidence="3 4" key="1">
    <citation type="submission" date="2020-07" db="EMBL/GenBank/DDBJ databases">
        <title>Sequencing the genomes of 1000 actinobacteria strains.</title>
        <authorList>
            <person name="Klenk H.-P."/>
        </authorList>
    </citation>
    <scope>NUCLEOTIDE SEQUENCE [LARGE SCALE GENOMIC DNA]</scope>
    <source>
        <strain evidence="3 4">DSM 42178</strain>
    </source>
</reference>
<accession>A0A853ABU0</accession>
<dbReference type="InterPro" id="IPR028994">
    <property type="entry name" value="Integrin_alpha_N"/>
</dbReference>
<feature type="signal peptide" evidence="2">
    <location>
        <begin position="1"/>
        <end position="42"/>
    </location>
</feature>
<dbReference type="PANTHER" id="PTHR46580">
    <property type="entry name" value="SENSOR KINASE-RELATED"/>
    <property type="match status" value="1"/>
</dbReference>
<dbReference type="SUPFAM" id="SSF69318">
    <property type="entry name" value="Integrin alpha N-terminal domain"/>
    <property type="match status" value="1"/>
</dbReference>
<dbReference type="AlphaFoldDB" id="A0A853ABU0"/>
<dbReference type="InterPro" id="IPR013517">
    <property type="entry name" value="FG-GAP"/>
</dbReference>
<keyword evidence="4" id="KW-1185">Reference proteome</keyword>
<name>A0A853ABU0_9ACTN</name>
<dbReference type="EMBL" id="JACBZD010000002">
    <property type="protein sequence ID" value="NYI07948.1"/>
    <property type="molecule type" value="Genomic_DNA"/>
</dbReference>
<dbReference type="Pfam" id="PF13517">
    <property type="entry name" value="FG-GAP_3"/>
    <property type="match status" value="2"/>
</dbReference>
<dbReference type="RefSeq" id="WP_179816860.1">
    <property type="nucleotide sequence ID" value="NZ_JACBZD010000002.1"/>
</dbReference>
<evidence type="ECO:0000313" key="3">
    <source>
        <dbReference type="EMBL" id="NYI07948.1"/>
    </source>
</evidence>
<dbReference type="Proteomes" id="UP000567795">
    <property type="component" value="Unassembled WGS sequence"/>
</dbReference>
<dbReference type="PANTHER" id="PTHR46580:SF4">
    <property type="entry name" value="ATP_GTP-BINDING PROTEIN"/>
    <property type="match status" value="1"/>
</dbReference>
<evidence type="ECO:0000256" key="1">
    <source>
        <dbReference type="ARBA" id="ARBA00022729"/>
    </source>
</evidence>
<feature type="chain" id="PRO_5032785674" evidence="2">
    <location>
        <begin position="43"/>
        <end position="558"/>
    </location>
</feature>
<protein>
    <submittedName>
        <fullName evidence="3">Uncharacterized protein</fullName>
    </submittedName>
</protein>
<sequence>MSSGTRPPARSARRAARLLATCSALVASAVLSTAVPAPPAVAAPAASTAAAVAPRNDFNGDGRSDLVLFRPVRPYSGSRMPEVLASLPSGEMYLWGLDVLGESAPPDWKDLIAPGDVTGDGSSDLLGLTATGSLRLFDTRAENDFLSSYWRGIGWQMFNKVLGPGDVTGDGLADLLARTPGGDLYLYVATGDRTNPFAPRVRVGGGWQGYDQLVGLGDINRDGLGDVAARTPAGDLYLYHGTGSATAPLALRRLHGPGWGGYTQLIGVGDYTGDGVADLLARTTNQYRDPVLHLHRGNGSGGFLARTSGPDAGWHIGFSYAGAGGNGYHGRTDYYHRTSTGQLYHHRVFDGAFVSPRLVDTPTGGTLVYANALTEHSPGDLLRRDTSGVLYNGSTRIGPGWNMFNAIVGPGDLTGDGKGDLVARTPAGELYLYAGNGSGAGFATRRLIGPGWQAYNRLLGGGDITGDGRADLLARTPAGDLYLYRGTGSASAPFQTRVRLGGGWSAFRDLVSPGDINGDGYADLLASDNELMRVYFADRRGSLWRDSTTSSSPDVGLY</sequence>